<keyword evidence="2" id="KW-1133">Transmembrane helix</keyword>
<organism evidence="3 4">
    <name type="scientific">Rhododendron simsii</name>
    <name type="common">Sims's rhododendron</name>
    <dbReference type="NCBI Taxonomy" id="118357"/>
    <lineage>
        <taxon>Eukaryota</taxon>
        <taxon>Viridiplantae</taxon>
        <taxon>Streptophyta</taxon>
        <taxon>Embryophyta</taxon>
        <taxon>Tracheophyta</taxon>
        <taxon>Spermatophyta</taxon>
        <taxon>Magnoliopsida</taxon>
        <taxon>eudicotyledons</taxon>
        <taxon>Gunneridae</taxon>
        <taxon>Pentapetalae</taxon>
        <taxon>asterids</taxon>
        <taxon>Ericales</taxon>
        <taxon>Ericaceae</taxon>
        <taxon>Ericoideae</taxon>
        <taxon>Rhodoreae</taxon>
        <taxon>Rhododendron</taxon>
    </lineage>
</organism>
<feature type="compositionally biased region" description="Low complexity" evidence="1">
    <location>
        <begin position="24"/>
        <end position="33"/>
    </location>
</feature>
<feature type="transmembrane region" description="Helical" evidence="2">
    <location>
        <begin position="59"/>
        <end position="82"/>
    </location>
</feature>
<keyword evidence="2" id="KW-0812">Transmembrane</keyword>
<dbReference type="PROSITE" id="PS51257">
    <property type="entry name" value="PROKAR_LIPOPROTEIN"/>
    <property type="match status" value="1"/>
</dbReference>
<evidence type="ECO:0008006" key="5">
    <source>
        <dbReference type="Google" id="ProtNLM"/>
    </source>
</evidence>
<name>A0A834LMV8_RHOSS</name>
<protein>
    <recommendedName>
        <fullName evidence="5">Transmembrane protein</fullName>
    </recommendedName>
</protein>
<keyword evidence="4" id="KW-1185">Reference proteome</keyword>
<evidence type="ECO:0000256" key="1">
    <source>
        <dbReference type="SAM" id="MobiDB-lite"/>
    </source>
</evidence>
<keyword evidence="2" id="KW-0472">Membrane</keyword>
<dbReference type="EMBL" id="WJXA01000005">
    <property type="protein sequence ID" value="KAF7143274.1"/>
    <property type="molecule type" value="Genomic_DNA"/>
</dbReference>
<dbReference type="AlphaFoldDB" id="A0A834LMV8"/>
<evidence type="ECO:0000313" key="4">
    <source>
        <dbReference type="Proteomes" id="UP000626092"/>
    </source>
</evidence>
<proteinExistence type="predicted"/>
<gene>
    <name evidence="3" type="ORF">RHSIM_Rhsim05G0002900</name>
</gene>
<reference evidence="3" key="1">
    <citation type="submission" date="2019-11" db="EMBL/GenBank/DDBJ databases">
        <authorList>
            <person name="Liu Y."/>
            <person name="Hou J."/>
            <person name="Li T.-Q."/>
            <person name="Guan C.-H."/>
            <person name="Wu X."/>
            <person name="Wu H.-Z."/>
            <person name="Ling F."/>
            <person name="Zhang R."/>
            <person name="Shi X.-G."/>
            <person name="Ren J.-P."/>
            <person name="Chen E.-F."/>
            <person name="Sun J.-M."/>
        </authorList>
    </citation>
    <scope>NUCLEOTIDE SEQUENCE</scope>
    <source>
        <strain evidence="3">Adult_tree_wgs_1</strain>
        <tissue evidence="3">Leaves</tissue>
    </source>
</reference>
<sequence>MEGLQKAFRAISENPKLAQLGMPSSSSSSCSMREGGGGGAAALSNHSGVLITRPPRQSVSLWTCSKLCTICFVAGVIAGFTLKRRVRRWASKLLRRIKDD</sequence>
<evidence type="ECO:0000313" key="3">
    <source>
        <dbReference type="EMBL" id="KAF7143274.1"/>
    </source>
</evidence>
<dbReference type="Proteomes" id="UP000626092">
    <property type="component" value="Unassembled WGS sequence"/>
</dbReference>
<evidence type="ECO:0000256" key="2">
    <source>
        <dbReference type="SAM" id="Phobius"/>
    </source>
</evidence>
<feature type="region of interest" description="Disordered" evidence="1">
    <location>
        <begin position="18"/>
        <end position="40"/>
    </location>
</feature>
<accession>A0A834LMV8</accession>
<comment type="caution">
    <text evidence="3">The sequence shown here is derived from an EMBL/GenBank/DDBJ whole genome shotgun (WGS) entry which is preliminary data.</text>
</comment>
<dbReference type="OrthoDB" id="1726667at2759"/>